<evidence type="ECO:0000313" key="2">
    <source>
        <dbReference type="EMBL" id="VDO21474.1"/>
    </source>
</evidence>
<dbReference type="GO" id="GO:0015074">
    <property type="term" value="P:DNA integration"/>
    <property type="evidence" value="ECO:0007669"/>
    <property type="project" value="InterPro"/>
</dbReference>
<dbReference type="InterPro" id="IPR012337">
    <property type="entry name" value="RNaseH-like_sf"/>
</dbReference>
<evidence type="ECO:0000313" key="4">
    <source>
        <dbReference type="WBParaSite" id="HPBE_0000180901-mRNA-1"/>
    </source>
</evidence>
<accession>A0A183F6L7</accession>
<dbReference type="SUPFAM" id="SSF53098">
    <property type="entry name" value="Ribonuclease H-like"/>
    <property type="match status" value="1"/>
</dbReference>
<sequence>MGPLPSKRVIRTRPFENIGIDYFGPITTKQGEDYHRKTYGIILTCMTTRLLHIKLVLEMSTEMLLMTLRRSFARKGVPATITSDN</sequence>
<dbReference type="InterPro" id="IPR036397">
    <property type="entry name" value="RNaseH_sf"/>
</dbReference>
<reference evidence="4" key="2">
    <citation type="submission" date="2019-09" db="UniProtKB">
        <authorList>
            <consortium name="WormBaseParasite"/>
        </authorList>
    </citation>
    <scope>IDENTIFICATION</scope>
</reference>
<accession>A0A3P7UBP2</accession>
<feature type="domain" description="Integrase catalytic" evidence="1">
    <location>
        <begin position="10"/>
        <end position="85"/>
    </location>
</feature>
<dbReference type="GO" id="GO:0003676">
    <property type="term" value="F:nucleic acid binding"/>
    <property type="evidence" value="ECO:0007669"/>
    <property type="project" value="InterPro"/>
</dbReference>
<protein>
    <submittedName>
        <fullName evidence="4">Integrase catalytic domain-containing protein</fullName>
    </submittedName>
</protein>
<dbReference type="Proteomes" id="UP000050761">
    <property type="component" value="Unassembled WGS sequence"/>
</dbReference>
<reference evidence="2 3" key="1">
    <citation type="submission" date="2018-11" db="EMBL/GenBank/DDBJ databases">
        <authorList>
            <consortium name="Pathogen Informatics"/>
        </authorList>
    </citation>
    <scope>NUCLEOTIDE SEQUENCE [LARGE SCALE GENOMIC DNA]</scope>
</reference>
<dbReference type="WBParaSite" id="HPBE_0000180901-mRNA-1">
    <property type="protein sequence ID" value="HPBE_0000180901-mRNA-1"/>
    <property type="gene ID" value="HPBE_0000180901"/>
</dbReference>
<dbReference type="PANTHER" id="PTHR47331">
    <property type="entry name" value="PHD-TYPE DOMAIN-CONTAINING PROTEIN"/>
    <property type="match status" value="1"/>
</dbReference>
<dbReference type="OrthoDB" id="5866088at2759"/>
<gene>
    <name evidence="2" type="ORF">HPBE_LOCUS1810</name>
</gene>
<proteinExistence type="predicted"/>
<dbReference type="EMBL" id="UZAH01002255">
    <property type="protein sequence ID" value="VDO21474.1"/>
    <property type="molecule type" value="Genomic_DNA"/>
</dbReference>
<dbReference type="Gene3D" id="3.30.420.10">
    <property type="entry name" value="Ribonuclease H-like superfamily/Ribonuclease H"/>
    <property type="match status" value="1"/>
</dbReference>
<keyword evidence="3" id="KW-1185">Reference proteome</keyword>
<dbReference type="InterPro" id="IPR001584">
    <property type="entry name" value="Integrase_cat-core"/>
</dbReference>
<evidence type="ECO:0000313" key="3">
    <source>
        <dbReference type="Proteomes" id="UP000050761"/>
    </source>
</evidence>
<evidence type="ECO:0000259" key="1">
    <source>
        <dbReference type="PROSITE" id="PS50994"/>
    </source>
</evidence>
<organism evidence="3 4">
    <name type="scientific">Heligmosomoides polygyrus</name>
    <name type="common">Parasitic roundworm</name>
    <dbReference type="NCBI Taxonomy" id="6339"/>
    <lineage>
        <taxon>Eukaryota</taxon>
        <taxon>Metazoa</taxon>
        <taxon>Ecdysozoa</taxon>
        <taxon>Nematoda</taxon>
        <taxon>Chromadorea</taxon>
        <taxon>Rhabditida</taxon>
        <taxon>Rhabditina</taxon>
        <taxon>Rhabditomorpha</taxon>
        <taxon>Strongyloidea</taxon>
        <taxon>Heligmosomidae</taxon>
        <taxon>Heligmosomoides</taxon>
    </lineage>
</organism>
<dbReference type="PROSITE" id="PS50994">
    <property type="entry name" value="INTEGRASE"/>
    <property type="match status" value="1"/>
</dbReference>
<name>A0A183F6L7_HELPZ</name>
<dbReference type="AlphaFoldDB" id="A0A183F6L7"/>